<dbReference type="GO" id="GO:0000244">
    <property type="term" value="P:spliceosomal tri-snRNP complex assembly"/>
    <property type="evidence" value="ECO:0007669"/>
    <property type="project" value="TreeGrafter"/>
</dbReference>
<dbReference type="SUPFAM" id="SSF53098">
    <property type="entry name" value="Ribonuclease H-like"/>
    <property type="match status" value="1"/>
</dbReference>
<dbReference type="Gene3D" id="3.30.420.230">
    <property type="match status" value="1"/>
</dbReference>
<keyword evidence="3" id="KW-1185">Reference proteome</keyword>
<reference evidence="3" key="1">
    <citation type="journal article" date="2014" name="Science">
        <title>The coffee genome provides insight into the convergent evolution of caffeine biosynthesis.</title>
        <authorList>
            <person name="Denoeud F."/>
            <person name="Carretero-Paulet L."/>
            <person name="Dereeper A."/>
            <person name="Droc G."/>
            <person name="Guyot R."/>
            <person name="Pietrella M."/>
            <person name="Zheng C."/>
            <person name="Alberti A."/>
            <person name="Anthony F."/>
            <person name="Aprea G."/>
            <person name="Aury J.M."/>
            <person name="Bento P."/>
            <person name="Bernard M."/>
            <person name="Bocs S."/>
            <person name="Campa C."/>
            <person name="Cenci A."/>
            <person name="Combes M.C."/>
            <person name="Crouzillat D."/>
            <person name="Da Silva C."/>
            <person name="Daddiego L."/>
            <person name="De Bellis F."/>
            <person name="Dussert S."/>
            <person name="Garsmeur O."/>
            <person name="Gayraud T."/>
            <person name="Guignon V."/>
            <person name="Jahn K."/>
            <person name="Jamilloux V."/>
            <person name="Joet T."/>
            <person name="Labadie K."/>
            <person name="Lan T."/>
            <person name="Leclercq J."/>
            <person name="Lepelley M."/>
            <person name="Leroy T."/>
            <person name="Li L.T."/>
            <person name="Librado P."/>
            <person name="Lopez L."/>
            <person name="Munoz A."/>
            <person name="Noel B."/>
            <person name="Pallavicini A."/>
            <person name="Perrotta G."/>
            <person name="Poncet V."/>
            <person name="Pot D."/>
            <person name="Priyono X."/>
            <person name="Rigoreau M."/>
            <person name="Rouard M."/>
            <person name="Rozas J."/>
            <person name="Tranchant-Dubreuil C."/>
            <person name="VanBuren R."/>
            <person name="Zhang Q."/>
            <person name="Andrade A.C."/>
            <person name="Argout X."/>
            <person name="Bertrand B."/>
            <person name="de Kochko A."/>
            <person name="Graziosi G."/>
            <person name="Henry R.J."/>
            <person name="Jayarama X."/>
            <person name="Ming R."/>
            <person name="Nagai C."/>
            <person name="Rounsley S."/>
            <person name="Sankoff D."/>
            <person name="Giuliano G."/>
            <person name="Albert V.A."/>
            <person name="Wincker P."/>
            <person name="Lashermes P."/>
        </authorList>
    </citation>
    <scope>NUCLEOTIDE SEQUENCE [LARGE SCALE GENOMIC DNA]</scope>
    <source>
        <strain evidence="3">cv. DH200-94</strain>
    </source>
</reference>
<dbReference type="InterPro" id="IPR012337">
    <property type="entry name" value="RNaseH-like_sf"/>
</dbReference>
<dbReference type="Proteomes" id="UP000295252">
    <property type="component" value="Chromosome XI"/>
</dbReference>
<dbReference type="EMBL" id="HG739096">
    <property type="protein sequence ID" value="CDP04531.1"/>
    <property type="molecule type" value="Genomic_DNA"/>
</dbReference>
<evidence type="ECO:0000313" key="2">
    <source>
        <dbReference type="EMBL" id="CDP04531.1"/>
    </source>
</evidence>
<dbReference type="GO" id="GO:0097157">
    <property type="term" value="F:pre-mRNA intronic binding"/>
    <property type="evidence" value="ECO:0007669"/>
    <property type="project" value="TreeGrafter"/>
</dbReference>
<dbReference type="GO" id="GO:0071013">
    <property type="term" value="C:catalytic step 2 spliceosome"/>
    <property type="evidence" value="ECO:0007669"/>
    <property type="project" value="TreeGrafter"/>
</dbReference>
<dbReference type="Gramene" id="CDP04531">
    <property type="protein sequence ID" value="CDP04531"/>
    <property type="gene ID" value="GSCOC_T00017958001"/>
</dbReference>
<dbReference type="InterPro" id="IPR043172">
    <property type="entry name" value="Prp8_domainIV_palm"/>
</dbReference>
<dbReference type="PANTHER" id="PTHR11140">
    <property type="entry name" value="PRE-MRNA SPLICING FACTOR PRP8"/>
    <property type="match status" value="1"/>
</dbReference>
<feature type="domain" description="PRP8" evidence="1">
    <location>
        <begin position="7"/>
        <end position="66"/>
    </location>
</feature>
<dbReference type="InterPro" id="IPR021983">
    <property type="entry name" value="PRP8_domainIV"/>
</dbReference>
<evidence type="ECO:0000313" key="3">
    <source>
        <dbReference type="Proteomes" id="UP000295252"/>
    </source>
</evidence>
<dbReference type="InterPro" id="IPR027652">
    <property type="entry name" value="PRP8"/>
</dbReference>
<dbReference type="GO" id="GO:0030623">
    <property type="term" value="F:U5 snRNA binding"/>
    <property type="evidence" value="ECO:0007669"/>
    <property type="project" value="TreeGrafter"/>
</dbReference>
<dbReference type="Pfam" id="PF12134">
    <property type="entry name" value="PRP8_domainIV"/>
    <property type="match status" value="1"/>
</dbReference>
<dbReference type="STRING" id="49390.A0A068U7N6"/>
<accession>A0A068U7N6</accession>
<dbReference type="GO" id="GO:0017070">
    <property type="term" value="F:U6 snRNA binding"/>
    <property type="evidence" value="ECO:0007669"/>
    <property type="project" value="TreeGrafter"/>
</dbReference>
<dbReference type="OrthoDB" id="5548919at2759"/>
<dbReference type="GO" id="GO:0005682">
    <property type="term" value="C:U5 snRNP"/>
    <property type="evidence" value="ECO:0007669"/>
    <property type="project" value="TreeGrafter"/>
</dbReference>
<dbReference type="GO" id="GO:0030619">
    <property type="term" value="F:U1 snRNA binding"/>
    <property type="evidence" value="ECO:0007669"/>
    <property type="project" value="TreeGrafter"/>
</dbReference>
<dbReference type="GO" id="GO:0030620">
    <property type="term" value="F:U2 snRNA binding"/>
    <property type="evidence" value="ECO:0007669"/>
    <property type="project" value="TreeGrafter"/>
</dbReference>
<organism evidence="2 3">
    <name type="scientific">Coffea canephora</name>
    <name type="common">Robusta coffee</name>
    <dbReference type="NCBI Taxonomy" id="49390"/>
    <lineage>
        <taxon>Eukaryota</taxon>
        <taxon>Viridiplantae</taxon>
        <taxon>Streptophyta</taxon>
        <taxon>Embryophyta</taxon>
        <taxon>Tracheophyta</taxon>
        <taxon>Spermatophyta</taxon>
        <taxon>Magnoliopsida</taxon>
        <taxon>eudicotyledons</taxon>
        <taxon>Gunneridae</taxon>
        <taxon>Pentapetalae</taxon>
        <taxon>asterids</taxon>
        <taxon>lamiids</taxon>
        <taxon>Gentianales</taxon>
        <taxon>Rubiaceae</taxon>
        <taxon>Ixoroideae</taxon>
        <taxon>Gardenieae complex</taxon>
        <taxon>Bertiereae - Coffeeae clade</taxon>
        <taxon>Coffeeae</taxon>
        <taxon>Coffea</taxon>
    </lineage>
</organism>
<protein>
    <recommendedName>
        <fullName evidence="1">PRP8 domain-containing protein</fullName>
    </recommendedName>
</protein>
<dbReference type="PhylomeDB" id="A0A068U7N6"/>
<sequence length="69" mass="7980">MLPFIRSCDGKVTAQPINYTIFLFDPRTWQLFLEVICTSTCTMKKHLSRLSKWKTAKEMAAVVRSLLTL</sequence>
<evidence type="ECO:0000259" key="1">
    <source>
        <dbReference type="Pfam" id="PF12134"/>
    </source>
</evidence>
<name>A0A068U7N6_COFCA</name>
<proteinExistence type="predicted"/>
<gene>
    <name evidence="2" type="ORF">GSCOC_T00017958001</name>
</gene>
<dbReference type="InParanoid" id="A0A068U7N6"/>
<dbReference type="AlphaFoldDB" id="A0A068U7N6"/>
<dbReference type="PANTHER" id="PTHR11140:SF0">
    <property type="entry name" value="PRE-MRNA-PROCESSING-SPLICING FACTOR 8"/>
    <property type="match status" value="1"/>
</dbReference>